<keyword evidence="1" id="KW-0285">Flavoprotein</keyword>
<dbReference type="PANTHER" id="PTHR42847">
    <property type="entry name" value="ALKANESULFONATE MONOOXYGENASE"/>
    <property type="match status" value="1"/>
</dbReference>
<dbReference type="PANTHER" id="PTHR42847:SF8">
    <property type="entry name" value="CONSERVED PROTEIN"/>
    <property type="match status" value="1"/>
</dbReference>
<dbReference type="GO" id="GO:0008726">
    <property type="term" value="F:alkanesulfonate monooxygenase activity"/>
    <property type="evidence" value="ECO:0007669"/>
    <property type="project" value="TreeGrafter"/>
</dbReference>
<protein>
    <recommendedName>
        <fullName evidence="5">Luciferase-like domain-containing protein</fullName>
    </recommendedName>
</protein>
<reference evidence="6" key="1">
    <citation type="submission" date="2021-01" db="EMBL/GenBank/DDBJ databases">
        <title>Whole genome shotgun sequence of Virgisporangium aliadipatigenens NBRC 105644.</title>
        <authorList>
            <person name="Komaki H."/>
            <person name="Tamura T."/>
        </authorList>
    </citation>
    <scope>NUCLEOTIDE SEQUENCE</scope>
    <source>
        <strain evidence="6">NBRC 105644</strain>
    </source>
</reference>
<dbReference type="InterPro" id="IPR011251">
    <property type="entry name" value="Luciferase-like_dom"/>
</dbReference>
<sequence length="493" mass="53340">MSVEAVHLPDPCVVVLVGPGASGKSSWAAAHFPAAAVVSSDALRAAVGTGPDDLAASADAFELLEMVVAKRIARGLTTVVDTLGTDRERRAGWLAAARRRGLPCVAVAFDTPAAQCRERNRARDRRIPAEVLTAQLRAWPAIRDGLAGEGFDRVLTERPVRVVPRAFVSANESARRQRDTPTGLRFGLHIGEFGFDRPAPEALRDIANAAEEVGFDAIYVMDHFRQIPQIGRPFEDFLESWTTLAWLAAGTSRVRLGTLVSGVTYRNVAHLGKIVATLDVLSAGRAVCGLGLAWFAAEHKAYGWEFPPVGDRYALLEDALRVLPLIWGKGAPAFSGRALEVPEALCYPRPVQERVPLIVGGSGEKRTLRLAARYADAANVFGDRETVRRKARVLREHCEAAGRDPAEVALTHLSTALVAPDDATLAREIERLRPRRTSAARFAADVNAGTVNDHIGRFRELADEGVAEVTVRLPALRSSDQVVPFSAVINAFR</sequence>
<evidence type="ECO:0000259" key="5">
    <source>
        <dbReference type="Pfam" id="PF00296"/>
    </source>
</evidence>
<evidence type="ECO:0000313" key="6">
    <source>
        <dbReference type="EMBL" id="GIJ46296.1"/>
    </source>
</evidence>
<dbReference type="SUPFAM" id="SSF51679">
    <property type="entry name" value="Bacterial luciferase-like"/>
    <property type="match status" value="1"/>
</dbReference>
<organism evidence="6 7">
    <name type="scientific">Virgisporangium aliadipatigenens</name>
    <dbReference type="NCBI Taxonomy" id="741659"/>
    <lineage>
        <taxon>Bacteria</taxon>
        <taxon>Bacillati</taxon>
        <taxon>Actinomycetota</taxon>
        <taxon>Actinomycetes</taxon>
        <taxon>Micromonosporales</taxon>
        <taxon>Micromonosporaceae</taxon>
        <taxon>Virgisporangium</taxon>
    </lineage>
</organism>
<accession>A0A8J3YLY8</accession>
<gene>
    <name evidence="6" type="ORF">Val02_31820</name>
</gene>
<dbReference type="AlphaFoldDB" id="A0A8J3YLY8"/>
<evidence type="ECO:0000313" key="7">
    <source>
        <dbReference type="Proteomes" id="UP000619260"/>
    </source>
</evidence>
<keyword evidence="4" id="KW-0503">Monooxygenase</keyword>
<dbReference type="Gene3D" id="3.20.20.30">
    <property type="entry name" value="Luciferase-like domain"/>
    <property type="match status" value="1"/>
</dbReference>
<evidence type="ECO:0000256" key="2">
    <source>
        <dbReference type="ARBA" id="ARBA00022643"/>
    </source>
</evidence>
<dbReference type="GO" id="GO:0046306">
    <property type="term" value="P:alkanesulfonate catabolic process"/>
    <property type="evidence" value="ECO:0007669"/>
    <property type="project" value="TreeGrafter"/>
</dbReference>
<proteinExistence type="predicted"/>
<evidence type="ECO:0000256" key="1">
    <source>
        <dbReference type="ARBA" id="ARBA00022630"/>
    </source>
</evidence>
<dbReference type="InterPro" id="IPR019952">
    <property type="entry name" value="F420_OxRdatse_Rv1855c_pred"/>
</dbReference>
<dbReference type="SUPFAM" id="SSF52540">
    <property type="entry name" value="P-loop containing nucleoside triphosphate hydrolases"/>
    <property type="match status" value="1"/>
</dbReference>
<dbReference type="RefSeq" id="WP_203899839.1">
    <property type="nucleotide sequence ID" value="NZ_BOPF01000010.1"/>
</dbReference>
<feature type="domain" description="Luciferase-like" evidence="5">
    <location>
        <begin position="198"/>
        <end position="446"/>
    </location>
</feature>
<dbReference type="NCBIfam" id="TIGR03560">
    <property type="entry name" value="F420_Rv1855c"/>
    <property type="match status" value="1"/>
</dbReference>
<keyword evidence="2" id="KW-0288">FMN</keyword>
<dbReference type="InterPro" id="IPR027417">
    <property type="entry name" value="P-loop_NTPase"/>
</dbReference>
<comment type="caution">
    <text evidence="6">The sequence shown here is derived from an EMBL/GenBank/DDBJ whole genome shotgun (WGS) entry which is preliminary data.</text>
</comment>
<evidence type="ECO:0000256" key="4">
    <source>
        <dbReference type="ARBA" id="ARBA00023033"/>
    </source>
</evidence>
<keyword evidence="7" id="KW-1185">Reference proteome</keyword>
<name>A0A8J3YLY8_9ACTN</name>
<dbReference type="Pfam" id="PF00296">
    <property type="entry name" value="Bac_luciferase"/>
    <property type="match status" value="1"/>
</dbReference>
<dbReference type="Gene3D" id="3.40.50.300">
    <property type="entry name" value="P-loop containing nucleotide triphosphate hydrolases"/>
    <property type="match status" value="1"/>
</dbReference>
<dbReference type="Pfam" id="PF13671">
    <property type="entry name" value="AAA_33"/>
    <property type="match status" value="1"/>
</dbReference>
<dbReference type="Proteomes" id="UP000619260">
    <property type="component" value="Unassembled WGS sequence"/>
</dbReference>
<dbReference type="InterPro" id="IPR036661">
    <property type="entry name" value="Luciferase-like_sf"/>
</dbReference>
<dbReference type="EMBL" id="BOPF01000010">
    <property type="protein sequence ID" value="GIJ46296.1"/>
    <property type="molecule type" value="Genomic_DNA"/>
</dbReference>
<evidence type="ECO:0000256" key="3">
    <source>
        <dbReference type="ARBA" id="ARBA00023002"/>
    </source>
</evidence>
<keyword evidence="3" id="KW-0560">Oxidoreductase</keyword>
<dbReference type="InterPro" id="IPR050172">
    <property type="entry name" value="SsuD_RutA_monooxygenase"/>
</dbReference>